<dbReference type="GO" id="GO:0003712">
    <property type="term" value="F:transcription coregulator activity"/>
    <property type="evidence" value="ECO:0007669"/>
    <property type="project" value="InterPro"/>
</dbReference>
<sequence>MGSFIVMVFSKWGHGNETWESGYGMQCQGSAISHCHHSAKHKIPLHSSKAITCFEAKVGDFTEHFLKPTPPLHSIFPNSYCGTKMPRPGPRPYECVRRAWHSDRLQPMRGSIIQQIFRVVHENHTPATKKNKEWQEKLPIVVFRAEEIMYSKANSEVEYMNLETLWDRLNDAVNTIIRRDESSESGELLPPCVEAALNLGCVPVRASRSQRHSNPRTYLTPRGQEPTSTLATTLNKATDERRLPVSPLHPGNQLNFARAKTMNSSFFGSERSSQIKQHNNPAIPSSPAFLIENVPVVHNNFSMTETNTPLNMGSVYPLYYGIRCQTEEPNLSSQISADANQQTIFLGRPIISSAEPAEHSLRSCKSGNAMSRFPSEVITAREEKLPDTECDLSLRLGVPSLPCVSSRKTWALETGDVAPSSSRERRQFHDQTIYANEEFSFFPTRTEFERFGSCSNMWSCGGQNSESSTKKRKEPFCSNEENEPFCLPPEVPSYWFDSQTKGSGL</sequence>
<evidence type="ECO:0000313" key="3">
    <source>
        <dbReference type="EMBL" id="KAA0063538.1"/>
    </source>
</evidence>
<protein>
    <recommendedName>
        <fullName evidence="7">Histone acetyltransferase</fullName>
    </recommendedName>
</protein>
<evidence type="ECO:0000313" key="6">
    <source>
        <dbReference type="Proteomes" id="UP000321947"/>
    </source>
</evidence>
<dbReference type="EMBL" id="SSTD01018577">
    <property type="protein sequence ID" value="TYJ97865.1"/>
    <property type="molecule type" value="Genomic_DNA"/>
</dbReference>
<comment type="caution">
    <text evidence="3">The sequence shown here is derived from an EMBL/GenBank/DDBJ whole genome shotgun (WGS) entry which is preliminary data.</text>
</comment>
<dbReference type="Gene3D" id="1.10.246.20">
    <property type="entry name" value="Coactivator CBP, KIX domain"/>
    <property type="match status" value="1"/>
</dbReference>
<evidence type="ECO:0000313" key="4">
    <source>
        <dbReference type="EMBL" id="TYJ97865.1"/>
    </source>
</evidence>
<name>A0A5A7V7I5_CUCMM</name>
<dbReference type="GO" id="GO:0006355">
    <property type="term" value="P:regulation of DNA-templated transcription"/>
    <property type="evidence" value="ECO:0007669"/>
    <property type="project" value="InterPro"/>
</dbReference>
<dbReference type="AlphaFoldDB" id="A0A5A7V7I5"/>
<evidence type="ECO:0000256" key="1">
    <source>
        <dbReference type="ARBA" id="ARBA00023242"/>
    </source>
</evidence>
<keyword evidence="1" id="KW-0539">Nucleus</keyword>
<dbReference type="Proteomes" id="UP000321947">
    <property type="component" value="Unassembled WGS sequence"/>
</dbReference>
<evidence type="ECO:0000256" key="2">
    <source>
        <dbReference type="SAM" id="MobiDB-lite"/>
    </source>
</evidence>
<dbReference type="InterPro" id="IPR036529">
    <property type="entry name" value="KIX_dom_sf"/>
</dbReference>
<feature type="region of interest" description="Disordered" evidence="2">
    <location>
        <begin position="461"/>
        <end position="483"/>
    </location>
</feature>
<gene>
    <name evidence="4" type="ORF">E5676_scaffold285G00770</name>
    <name evidence="3" type="ORF">E6C27_scaffold329G00430</name>
</gene>
<dbReference type="PANTHER" id="PTHR35300:SF4">
    <property type="entry name" value="HISTONE ACETYLTRANSFERASE"/>
    <property type="match status" value="1"/>
</dbReference>
<accession>A0A5A7V7I5</accession>
<evidence type="ECO:0000313" key="5">
    <source>
        <dbReference type="Proteomes" id="UP000321393"/>
    </source>
</evidence>
<evidence type="ECO:0008006" key="7">
    <source>
        <dbReference type="Google" id="ProtNLM"/>
    </source>
</evidence>
<organism evidence="3 5">
    <name type="scientific">Cucumis melo var. makuwa</name>
    <name type="common">Oriental melon</name>
    <dbReference type="NCBI Taxonomy" id="1194695"/>
    <lineage>
        <taxon>Eukaryota</taxon>
        <taxon>Viridiplantae</taxon>
        <taxon>Streptophyta</taxon>
        <taxon>Embryophyta</taxon>
        <taxon>Tracheophyta</taxon>
        <taxon>Spermatophyta</taxon>
        <taxon>Magnoliopsida</taxon>
        <taxon>eudicotyledons</taxon>
        <taxon>Gunneridae</taxon>
        <taxon>Pentapetalae</taxon>
        <taxon>rosids</taxon>
        <taxon>fabids</taxon>
        <taxon>Cucurbitales</taxon>
        <taxon>Cucurbitaceae</taxon>
        <taxon>Benincaseae</taxon>
        <taxon>Cucumis</taxon>
    </lineage>
</organism>
<dbReference type="OrthoDB" id="1937968at2759"/>
<proteinExistence type="predicted"/>
<reference evidence="5 6" key="1">
    <citation type="submission" date="2019-08" db="EMBL/GenBank/DDBJ databases">
        <title>Draft genome sequences of two oriental melons (Cucumis melo L. var makuwa).</title>
        <authorList>
            <person name="Kwon S.-Y."/>
        </authorList>
    </citation>
    <scope>NUCLEOTIDE SEQUENCE [LARGE SCALE GENOMIC DNA]</scope>
    <source>
        <strain evidence="6">cv. Chang Bougi</strain>
        <strain evidence="5">cv. SW 3</strain>
        <tissue evidence="3">Leaf</tissue>
    </source>
</reference>
<feature type="region of interest" description="Disordered" evidence="2">
    <location>
        <begin position="208"/>
        <end position="228"/>
    </location>
</feature>
<dbReference type="PANTHER" id="PTHR35300">
    <property type="entry name" value="COACTIVATOR CBP, KIX DOMAIN-CONTAINING PROTEIN-RELATED"/>
    <property type="match status" value="1"/>
</dbReference>
<dbReference type="Proteomes" id="UP000321393">
    <property type="component" value="Unassembled WGS sequence"/>
</dbReference>
<dbReference type="STRING" id="1194695.A0A5A7V7I5"/>
<dbReference type="EMBL" id="SSTE01002358">
    <property type="protein sequence ID" value="KAA0063538.1"/>
    <property type="molecule type" value="Genomic_DNA"/>
</dbReference>